<dbReference type="Proteomes" id="UP000613401">
    <property type="component" value="Unassembled WGS sequence"/>
</dbReference>
<dbReference type="InterPro" id="IPR007568">
    <property type="entry name" value="RTA1"/>
</dbReference>
<evidence type="ECO:0000313" key="7">
    <source>
        <dbReference type="Proteomes" id="UP000613401"/>
    </source>
</evidence>
<keyword evidence="3 5" id="KW-1133">Transmembrane helix</keyword>
<feature type="transmembrane region" description="Helical" evidence="5">
    <location>
        <begin position="89"/>
        <end position="109"/>
    </location>
</feature>
<dbReference type="EMBL" id="WVTB01000052">
    <property type="protein sequence ID" value="KAF3803912.1"/>
    <property type="molecule type" value="Genomic_DNA"/>
</dbReference>
<dbReference type="GeneID" id="69015556"/>
<dbReference type="AlphaFoldDB" id="A0A8H4FIW8"/>
<reference evidence="6" key="1">
    <citation type="journal article" date="2020" name="Phytopathology">
        <title>Genome sequence and comparative analysis of Colletotrichum gloeosporioides isolated from Liriodendron leaves.</title>
        <authorList>
            <person name="Fu F.F."/>
            <person name="Hao Z."/>
            <person name="Wang P."/>
            <person name="Lu Y."/>
            <person name="Xue L.J."/>
            <person name="Wei G."/>
            <person name="Tian Y."/>
            <person name="Baishi H."/>
            <person name="Xu H."/>
            <person name="Shi J."/>
            <person name="Cheng T."/>
            <person name="Wang G."/>
            <person name="Yi Y."/>
            <person name="Chen J."/>
        </authorList>
    </citation>
    <scope>NUCLEOTIDE SEQUENCE</scope>
    <source>
        <strain evidence="6">Lc1</strain>
    </source>
</reference>
<protein>
    <submittedName>
        <fullName evidence="6">Protoporphyrin uptake protein 1</fullName>
    </submittedName>
</protein>
<evidence type="ECO:0000256" key="1">
    <source>
        <dbReference type="ARBA" id="ARBA00004141"/>
    </source>
</evidence>
<comment type="subcellular location">
    <subcellularLocation>
        <location evidence="1">Membrane</location>
        <topology evidence="1">Multi-pass membrane protein</topology>
    </subcellularLocation>
</comment>
<sequence>MSVLFNKTEPPFGPIINGTQIVFFEYLPNEPAAWIFVVLFFLAAVVHLGLLIWLRAWHFLPLTLGAVGEGFGYYGRVQAHKTPNVAGPFIMQNILILGCAPLIAATVYMTLGRYIRVFQLRDRIVIPPRLMTFVFVTVDLGCFVTQVFGSAAPASGDPQGIALGKTLIISGLITQLAALCLFLIMTLVSDRLAKNSRSQDYKASPIADSAPRYFQVTYWVAGAMLLRSLVRGIEYVQGDGGFIISHEAFVYVLDGVPMVFVAAVYVFVHPGMLLRDAVRVGGTEEHQELASYRRMSA</sequence>
<evidence type="ECO:0000256" key="2">
    <source>
        <dbReference type="ARBA" id="ARBA00022692"/>
    </source>
</evidence>
<evidence type="ECO:0000313" key="6">
    <source>
        <dbReference type="EMBL" id="KAF3803912.1"/>
    </source>
</evidence>
<proteinExistence type="predicted"/>
<dbReference type="RefSeq" id="XP_045263071.1">
    <property type="nucleotide sequence ID" value="XM_045408381.1"/>
</dbReference>
<organism evidence="6 7">
    <name type="scientific">Colletotrichum gloeosporioides</name>
    <name type="common">Anthracnose fungus</name>
    <name type="synonym">Glomerella cingulata</name>
    <dbReference type="NCBI Taxonomy" id="474922"/>
    <lineage>
        <taxon>Eukaryota</taxon>
        <taxon>Fungi</taxon>
        <taxon>Dikarya</taxon>
        <taxon>Ascomycota</taxon>
        <taxon>Pezizomycotina</taxon>
        <taxon>Sordariomycetes</taxon>
        <taxon>Hypocreomycetidae</taxon>
        <taxon>Glomerellales</taxon>
        <taxon>Glomerellaceae</taxon>
        <taxon>Colletotrichum</taxon>
        <taxon>Colletotrichum gloeosporioides species complex</taxon>
    </lineage>
</organism>
<feature type="transmembrane region" description="Helical" evidence="5">
    <location>
        <begin position="249"/>
        <end position="268"/>
    </location>
</feature>
<name>A0A8H4FIW8_COLGL</name>
<feature type="transmembrane region" description="Helical" evidence="5">
    <location>
        <begin position="168"/>
        <end position="189"/>
    </location>
</feature>
<dbReference type="GO" id="GO:0016020">
    <property type="term" value="C:membrane"/>
    <property type="evidence" value="ECO:0007669"/>
    <property type="project" value="UniProtKB-SubCell"/>
</dbReference>
<evidence type="ECO:0000256" key="4">
    <source>
        <dbReference type="ARBA" id="ARBA00023136"/>
    </source>
</evidence>
<dbReference type="PANTHER" id="PTHR31465:SF17">
    <property type="entry name" value="DOMAIN PROTEIN, PUTATIVE (AFU_ORTHOLOGUE AFUA_5G09900)-RELATED"/>
    <property type="match status" value="1"/>
</dbReference>
<feature type="transmembrane region" description="Helical" evidence="5">
    <location>
        <begin position="59"/>
        <end position="77"/>
    </location>
</feature>
<comment type="caution">
    <text evidence="6">The sequence shown here is derived from an EMBL/GenBank/DDBJ whole genome shotgun (WGS) entry which is preliminary data.</text>
</comment>
<reference evidence="6" key="2">
    <citation type="submission" date="2020-03" db="EMBL/GenBank/DDBJ databases">
        <authorList>
            <person name="Fu F.-F."/>
            <person name="Chen J."/>
        </authorList>
    </citation>
    <scope>NUCLEOTIDE SEQUENCE</scope>
    <source>
        <strain evidence="6">Lc1</strain>
    </source>
</reference>
<accession>A0A8H4FIW8</accession>
<dbReference type="PANTHER" id="PTHR31465">
    <property type="entry name" value="PROTEIN RTA1-RELATED"/>
    <property type="match status" value="1"/>
</dbReference>
<keyword evidence="4 5" id="KW-0472">Membrane</keyword>
<feature type="transmembrane region" description="Helical" evidence="5">
    <location>
        <begin position="130"/>
        <end position="148"/>
    </location>
</feature>
<evidence type="ECO:0000256" key="5">
    <source>
        <dbReference type="SAM" id="Phobius"/>
    </source>
</evidence>
<keyword evidence="7" id="KW-1185">Reference proteome</keyword>
<evidence type="ECO:0000256" key="3">
    <source>
        <dbReference type="ARBA" id="ARBA00022989"/>
    </source>
</evidence>
<feature type="transmembrane region" description="Helical" evidence="5">
    <location>
        <begin position="32"/>
        <end position="52"/>
    </location>
</feature>
<keyword evidence="2 5" id="KW-0812">Transmembrane</keyword>
<dbReference type="Pfam" id="PF04479">
    <property type="entry name" value="RTA1"/>
    <property type="match status" value="1"/>
</dbReference>
<gene>
    <name evidence="6" type="ORF">GCG54_00008415</name>
</gene>